<keyword evidence="14" id="KW-0479">Metal-binding</keyword>
<name>A0A179D405_9BACT</name>
<feature type="domain" description="ATP-grasp" evidence="16">
    <location>
        <begin position="96"/>
        <end position="293"/>
    </location>
</feature>
<dbReference type="GO" id="GO:0005737">
    <property type="term" value="C:cytoplasm"/>
    <property type="evidence" value="ECO:0007669"/>
    <property type="project" value="UniProtKB-SubCell"/>
</dbReference>
<proteinExistence type="inferred from homology"/>
<keyword evidence="9 13" id="KW-0133">Cell shape</keyword>
<evidence type="ECO:0000256" key="13">
    <source>
        <dbReference type="HAMAP-Rule" id="MF_00047"/>
    </source>
</evidence>
<evidence type="ECO:0000256" key="4">
    <source>
        <dbReference type="ARBA" id="ARBA00012216"/>
    </source>
</evidence>
<evidence type="ECO:0000259" key="16">
    <source>
        <dbReference type="PROSITE" id="PS50975"/>
    </source>
</evidence>
<dbReference type="Proteomes" id="UP000078390">
    <property type="component" value="Unassembled WGS sequence"/>
</dbReference>
<evidence type="ECO:0000256" key="9">
    <source>
        <dbReference type="ARBA" id="ARBA00022960"/>
    </source>
</evidence>
<dbReference type="PATRIC" id="fig|999894.6.peg.1098"/>
<dbReference type="GO" id="GO:0008716">
    <property type="term" value="F:D-alanine-D-alanine ligase activity"/>
    <property type="evidence" value="ECO:0007669"/>
    <property type="project" value="UniProtKB-UniRule"/>
</dbReference>
<evidence type="ECO:0000313" key="18">
    <source>
        <dbReference type="Proteomes" id="UP000078390"/>
    </source>
</evidence>
<feature type="binding site" evidence="14">
    <location>
        <position position="248"/>
    </location>
    <ligand>
        <name>Mg(2+)</name>
        <dbReference type="ChEBI" id="CHEBI:18420"/>
        <label>1</label>
    </ligand>
</feature>
<dbReference type="PANTHER" id="PTHR23132:SF23">
    <property type="entry name" value="D-ALANINE--D-ALANINE LIGASE B"/>
    <property type="match status" value="1"/>
</dbReference>
<evidence type="ECO:0000256" key="2">
    <source>
        <dbReference type="ARBA" id="ARBA00004496"/>
    </source>
</evidence>
<accession>A0A179D405</accession>
<keyword evidence="7 15" id="KW-0547">Nucleotide-binding</keyword>
<dbReference type="PROSITE" id="PS00843">
    <property type="entry name" value="DALA_DALA_LIGASE_1"/>
    <property type="match status" value="1"/>
</dbReference>
<dbReference type="STRING" id="999894.TDIS_1103"/>
<evidence type="ECO:0000256" key="11">
    <source>
        <dbReference type="ARBA" id="ARBA00023316"/>
    </source>
</evidence>
<dbReference type="SUPFAM" id="SSF56059">
    <property type="entry name" value="Glutathione synthetase ATP-binding domain-like"/>
    <property type="match status" value="1"/>
</dbReference>
<dbReference type="UniPathway" id="UPA00219"/>
<keyword evidence="8 15" id="KW-0067">ATP-binding</keyword>
<dbReference type="SUPFAM" id="SSF52440">
    <property type="entry name" value="PreATP-grasp domain"/>
    <property type="match status" value="1"/>
</dbReference>
<dbReference type="InterPro" id="IPR016185">
    <property type="entry name" value="PreATP-grasp_dom_sf"/>
</dbReference>
<dbReference type="AlphaFoldDB" id="A0A179D405"/>
<comment type="catalytic activity">
    <reaction evidence="12 13">
        <text>2 D-alanine + ATP = D-alanyl-D-alanine + ADP + phosphate + H(+)</text>
        <dbReference type="Rhea" id="RHEA:11224"/>
        <dbReference type="ChEBI" id="CHEBI:15378"/>
        <dbReference type="ChEBI" id="CHEBI:30616"/>
        <dbReference type="ChEBI" id="CHEBI:43474"/>
        <dbReference type="ChEBI" id="CHEBI:57416"/>
        <dbReference type="ChEBI" id="CHEBI:57822"/>
        <dbReference type="ChEBI" id="CHEBI:456216"/>
        <dbReference type="EC" id="6.3.2.4"/>
    </reaction>
</comment>
<gene>
    <name evidence="13" type="primary">ddl</name>
    <name evidence="17" type="ORF">TDIS_1103</name>
</gene>
<feature type="binding site" evidence="14">
    <location>
        <position position="260"/>
    </location>
    <ligand>
        <name>Mg(2+)</name>
        <dbReference type="ChEBI" id="CHEBI:18420"/>
        <label>2</label>
    </ligand>
</feature>
<dbReference type="EMBL" id="LWLG01000006">
    <property type="protein sequence ID" value="OAQ20814.1"/>
    <property type="molecule type" value="Genomic_DNA"/>
</dbReference>
<evidence type="ECO:0000256" key="7">
    <source>
        <dbReference type="ARBA" id="ARBA00022741"/>
    </source>
</evidence>
<keyword evidence="11 13" id="KW-0961">Cell wall biogenesis/degradation</keyword>
<evidence type="ECO:0000256" key="14">
    <source>
        <dbReference type="PIRSR" id="PIRSR039102-3"/>
    </source>
</evidence>
<keyword evidence="18" id="KW-1185">Reference proteome</keyword>
<dbReference type="PROSITE" id="PS00844">
    <property type="entry name" value="DALA_DALA_LIGASE_2"/>
    <property type="match status" value="1"/>
</dbReference>
<sequence>MLCGGNSPEREVSLKGGEAVERALVSRGHEVVRFDPPRDLPRLAERAGEFDIAFLVLHGPGGEDGTIQGFLDSLGLPYQGAGVLGSALAIHKGLSRLLYQEAGLPVPPGKVFHRNESHQIPEFCKHLGYPVVVKPATQGSSLGLSVVKHPEELPEATERALTLDHEVVIEKFLFGREITVGILGNKALPVVEIIPEKSEYFDYETKYTPGAAREICPAEIPEALFRKAQEYALRAHQALRLRHYSRTDMIIMGEEIYLLETNTIPGMTETSLLPLAAKVFGLSFEDLVETLLLMALAKEPPL</sequence>
<evidence type="ECO:0000256" key="10">
    <source>
        <dbReference type="ARBA" id="ARBA00022984"/>
    </source>
</evidence>
<dbReference type="InterPro" id="IPR000291">
    <property type="entry name" value="D-Ala_lig_Van_CS"/>
</dbReference>
<dbReference type="Gene3D" id="3.30.470.20">
    <property type="entry name" value="ATP-grasp fold, B domain"/>
    <property type="match status" value="1"/>
</dbReference>
<evidence type="ECO:0000256" key="6">
    <source>
        <dbReference type="ARBA" id="ARBA00022598"/>
    </source>
</evidence>
<dbReference type="PIRSF" id="PIRSF039102">
    <property type="entry name" value="Ddl/VanB"/>
    <property type="match status" value="1"/>
</dbReference>
<dbReference type="GO" id="GO:0009252">
    <property type="term" value="P:peptidoglycan biosynthetic process"/>
    <property type="evidence" value="ECO:0007669"/>
    <property type="project" value="UniProtKB-UniRule"/>
</dbReference>
<dbReference type="InterPro" id="IPR005905">
    <property type="entry name" value="D_ala_D_ala"/>
</dbReference>
<dbReference type="Gene3D" id="3.40.50.20">
    <property type="match status" value="1"/>
</dbReference>
<evidence type="ECO:0000256" key="1">
    <source>
        <dbReference type="ARBA" id="ARBA00001936"/>
    </source>
</evidence>
<dbReference type="GO" id="GO:0008360">
    <property type="term" value="P:regulation of cell shape"/>
    <property type="evidence" value="ECO:0007669"/>
    <property type="project" value="UniProtKB-KW"/>
</dbReference>
<dbReference type="HAMAP" id="MF_00047">
    <property type="entry name" value="Dala_Dala_lig"/>
    <property type="match status" value="1"/>
</dbReference>
<dbReference type="PROSITE" id="PS50975">
    <property type="entry name" value="ATP_GRASP"/>
    <property type="match status" value="1"/>
</dbReference>
<evidence type="ECO:0000256" key="5">
    <source>
        <dbReference type="ARBA" id="ARBA00022490"/>
    </source>
</evidence>
<keyword evidence="6 13" id="KW-0436">Ligase</keyword>
<evidence type="ECO:0000256" key="15">
    <source>
        <dbReference type="PROSITE-ProRule" id="PRU00409"/>
    </source>
</evidence>
<dbReference type="NCBIfam" id="NF002378">
    <property type="entry name" value="PRK01372.1"/>
    <property type="match status" value="1"/>
</dbReference>
<feature type="binding site" evidence="14">
    <location>
        <position position="262"/>
    </location>
    <ligand>
        <name>Mg(2+)</name>
        <dbReference type="ChEBI" id="CHEBI:18420"/>
        <label>2</label>
    </ligand>
</feature>
<dbReference type="InterPro" id="IPR011761">
    <property type="entry name" value="ATP-grasp"/>
</dbReference>
<dbReference type="GO" id="GO:0005524">
    <property type="term" value="F:ATP binding"/>
    <property type="evidence" value="ECO:0007669"/>
    <property type="project" value="UniProtKB-UniRule"/>
</dbReference>
<dbReference type="Gene3D" id="3.30.1490.20">
    <property type="entry name" value="ATP-grasp fold, A domain"/>
    <property type="match status" value="1"/>
</dbReference>
<reference evidence="17 18" key="1">
    <citation type="submission" date="2016-04" db="EMBL/GenBank/DDBJ databases">
        <title>Genome analysis of Thermosulfurimonas dismutans, the first thermophilic sulfur-disproportionating bacterium of the phylum Thermodesulfobacteria.</title>
        <authorList>
            <person name="Mardanov A.V."/>
            <person name="Beletsky A.V."/>
            <person name="Kadnikov V.V."/>
            <person name="Slobodkin A.I."/>
            <person name="Ravin N.V."/>
        </authorList>
    </citation>
    <scope>NUCLEOTIDE SEQUENCE [LARGE SCALE GENOMIC DNA]</scope>
    <source>
        <strain evidence="17 18">S95</strain>
    </source>
</reference>
<comment type="function">
    <text evidence="13">Cell wall formation.</text>
</comment>
<keyword evidence="14" id="KW-0460">Magnesium</keyword>
<feature type="binding site" evidence="14">
    <location>
        <position position="260"/>
    </location>
    <ligand>
        <name>Mg(2+)</name>
        <dbReference type="ChEBI" id="CHEBI:18420"/>
        <label>1</label>
    </ligand>
</feature>
<dbReference type="NCBIfam" id="TIGR01205">
    <property type="entry name" value="D_ala_D_alaTIGR"/>
    <property type="match status" value="1"/>
</dbReference>
<dbReference type="GO" id="GO:0046872">
    <property type="term" value="F:metal ion binding"/>
    <property type="evidence" value="ECO:0007669"/>
    <property type="project" value="UniProtKB-KW"/>
</dbReference>
<comment type="similarity">
    <text evidence="3 13">Belongs to the D-alanine--D-alanine ligase family.</text>
</comment>
<comment type="caution">
    <text evidence="17">The sequence shown here is derived from an EMBL/GenBank/DDBJ whole genome shotgun (WGS) entry which is preliminary data.</text>
</comment>
<dbReference type="InterPro" id="IPR011127">
    <property type="entry name" value="Dala_Dala_lig_N"/>
</dbReference>
<dbReference type="InterPro" id="IPR011095">
    <property type="entry name" value="Dala_Dala_lig_C"/>
</dbReference>
<organism evidence="17 18">
    <name type="scientific">Thermosulfurimonas dismutans</name>
    <dbReference type="NCBI Taxonomy" id="999894"/>
    <lineage>
        <taxon>Bacteria</taxon>
        <taxon>Pseudomonadati</taxon>
        <taxon>Thermodesulfobacteriota</taxon>
        <taxon>Thermodesulfobacteria</taxon>
        <taxon>Thermodesulfobacteriales</taxon>
        <taxon>Thermodesulfobacteriaceae</taxon>
        <taxon>Thermosulfurimonas</taxon>
    </lineage>
</organism>
<evidence type="ECO:0000313" key="17">
    <source>
        <dbReference type="EMBL" id="OAQ20814.1"/>
    </source>
</evidence>
<comment type="cofactor">
    <cofactor evidence="1">
        <name>Mn(2+)</name>
        <dbReference type="ChEBI" id="CHEBI:29035"/>
    </cofactor>
</comment>
<comment type="pathway">
    <text evidence="13">Cell wall biogenesis; peptidoglycan biosynthesis.</text>
</comment>
<dbReference type="Pfam" id="PF01820">
    <property type="entry name" value="Dala_Dala_lig_N"/>
    <property type="match status" value="1"/>
</dbReference>
<evidence type="ECO:0000256" key="3">
    <source>
        <dbReference type="ARBA" id="ARBA00010871"/>
    </source>
</evidence>
<dbReference type="InterPro" id="IPR013815">
    <property type="entry name" value="ATP_grasp_subdomain_1"/>
</dbReference>
<evidence type="ECO:0000256" key="8">
    <source>
        <dbReference type="ARBA" id="ARBA00022840"/>
    </source>
</evidence>
<dbReference type="PANTHER" id="PTHR23132">
    <property type="entry name" value="D-ALANINE--D-ALANINE LIGASE"/>
    <property type="match status" value="1"/>
</dbReference>
<dbReference type="Pfam" id="PF07478">
    <property type="entry name" value="Dala_Dala_lig_C"/>
    <property type="match status" value="1"/>
</dbReference>
<keyword evidence="14" id="KW-0464">Manganese</keyword>
<comment type="subcellular location">
    <subcellularLocation>
        <location evidence="2 13">Cytoplasm</location>
    </subcellularLocation>
</comment>
<dbReference type="GO" id="GO:0071555">
    <property type="term" value="P:cell wall organization"/>
    <property type="evidence" value="ECO:0007669"/>
    <property type="project" value="UniProtKB-KW"/>
</dbReference>
<protein>
    <recommendedName>
        <fullName evidence="4 13">D-alanine--D-alanine ligase</fullName>
        <ecNumber evidence="4 13">6.3.2.4</ecNumber>
    </recommendedName>
    <alternativeName>
        <fullName evidence="13">D-Ala-D-Ala ligase</fullName>
    </alternativeName>
    <alternativeName>
        <fullName evidence="13">D-alanylalanine synthetase</fullName>
    </alternativeName>
</protein>
<keyword evidence="5 13" id="KW-0963">Cytoplasm</keyword>
<comment type="cofactor">
    <cofactor evidence="14">
        <name>Mg(2+)</name>
        <dbReference type="ChEBI" id="CHEBI:18420"/>
    </cofactor>
    <cofactor evidence="14">
        <name>Mn(2+)</name>
        <dbReference type="ChEBI" id="CHEBI:29035"/>
    </cofactor>
    <text evidence="14">Binds 2 magnesium or manganese ions per subunit.</text>
</comment>
<evidence type="ECO:0000256" key="12">
    <source>
        <dbReference type="ARBA" id="ARBA00047614"/>
    </source>
</evidence>
<keyword evidence="10 13" id="KW-0573">Peptidoglycan synthesis</keyword>
<dbReference type="EC" id="6.3.2.4" evidence="4 13"/>